<feature type="compositionally biased region" description="Gly residues" evidence="1">
    <location>
        <begin position="39"/>
        <end position="52"/>
    </location>
</feature>
<dbReference type="EMBL" id="JAAYYP010000199">
    <property type="protein sequence ID" value="NLF90864.1"/>
    <property type="molecule type" value="Genomic_DNA"/>
</dbReference>
<feature type="region of interest" description="Disordered" evidence="1">
    <location>
        <begin position="39"/>
        <end position="61"/>
    </location>
</feature>
<reference evidence="3 4" key="1">
    <citation type="journal article" date="2020" name="Biotechnol. Biofuels">
        <title>New insights from the biogas microbiome by comprehensive genome-resolved metagenomics of nearly 1600 species originating from multiple anaerobic digesters.</title>
        <authorList>
            <person name="Campanaro S."/>
            <person name="Treu L."/>
            <person name="Rodriguez-R L.M."/>
            <person name="Kovalovszki A."/>
            <person name="Ziels R.M."/>
            <person name="Maus I."/>
            <person name="Zhu X."/>
            <person name="Kougias P.G."/>
            <person name="Basile A."/>
            <person name="Luo G."/>
            <person name="Schluter A."/>
            <person name="Konstantinidis K.T."/>
            <person name="Angelidaki I."/>
        </authorList>
    </citation>
    <scope>NUCLEOTIDE SEQUENCE [LARGE SCALE GENOMIC DNA]</scope>
    <source>
        <strain evidence="3">AS06rmzACSIP_235</strain>
    </source>
</reference>
<gene>
    <name evidence="3" type="ORF">GX570_05915</name>
</gene>
<name>A0A847HC75_9CORY</name>
<dbReference type="InterPro" id="IPR035940">
    <property type="entry name" value="CAP_sf"/>
</dbReference>
<dbReference type="Proteomes" id="UP000523614">
    <property type="component" value="Unassembled WGS sequence"/>
</dbReference>
<evidence type="ECO:0000259" key="2">
    <source>
        <dbReference type="Pfam" id="PF00188"/>
    </source>
</evidence>
<protein>
    <submittedName>
        <fullName evidence="3">CAP domain-containing protein</fullName>
    </submittedName>
</protein>
<accession>A0A847HC75</accession>
<dbReference type="Pfam" id="PF00188">
    <property type="entry name" value="CAP"/>
    <property type="match status" value="1"/>
</dbReference>
<proteinExistence type="predicted"/>
<comment type="caution">
    <text evidence="3">The sequence shown here is derived from an EMBL/GenBank/DDBJ whole genome shotgun (WGS) entry which is preliminary data.</text>
</comment>
<organism evidence="3 4">
    <name type="scientific">Corynebacterium marinum</name>
    <dbReference type="NCBI Taxonomy" id="349751"/>
    <lineage>
        <taxon>Bacteria</taxon>
        <taxon>Bacillati</taxon>
        <taxon>Actinomycetota</taxon>
        <taxon>Actinomycetes</taxon>
        <taxon>Mycobacteriales</taxon>
        <taxon>Corynebacteriaceae</taxon>
        <taxon>Corynebacterium</taxon>
    </lineage>
</organism>
<dbReference type="AlphaFoldDB" id="A0A847HC75"/>
<dbReference type="SUPFAM" id="SSF55797">
    <property type="entry name" value="PR-1-like"/>
    <property type="match status" value="1"/>
</dbReference>
<sequence length="182" mass="19200">RSSAPWTSPRGITDLLSALGMLLSVVGLVATLLAGAAGGAGSAPAAGPGGEPSGPEAGYEVPDLDTQAELELIRHDVNLAIKLLRHEEGAPPVVMDPFNLQLRAQQWAEHTAVAGRQENSPRNVTMIQHNLPESEASGHAFVDAWLHSEAHTAVLLDERYTFYGIGVAVGHGRVWVAVQYSA</sequence>
<feature type="non-terminal residue" evidence="3">
    <location>
        <position position="1"/>
    </location>
</feature>
<evidence type="ECO:0000313" key="4">
    <source>
        <dbReference type="Proteomes" id="UP000523614"/>
    </source>
</evidence>
<evidence type="ECO:0000313" key="3">
    <source>
        <dbReference type="EMBL" id="NLF90864.1"/>
    </source>
</evidence>
<evidence type="ECO:0000256" key="1">
    <source>
        <dbReference type="SAM" id="MobiDB-lite"/>
    </source>
</evidence>
<feature type="domain" description="SCP" evidence="2">
    <location>
        <begin position="84"/>
        <end position="176"/>
    </location>
</feature>
<dbReference type="Gene3D" id="3.40.33.10">
    <property type="entry name" value="CAP"/>
    <property type="match status" value="1"/>
</dbReference>
<dbReference type="InterPro" id="IPR014044">
    <property type="entry name" value="CAP_dom"/>
</dbReference>